<sequence length="129" mass="14117">MARVSCARSEAVGSGAAWHEARDAGIMGDDWRMQKSEAAPGLHCLHFIKEVAFTEAEMTAMFERAREVRCVMNVVNHMVTVNLPVPMYCDSQGAIHLALDYADMVQICTLEALYPGDNTADIFTPLPGA</sequence>
<gene>
    <name evidence="1" type="ORF">CYMTET_34730</name>
</gene>
<evidence type="ECO:0000313" key="1">
    <source>
        <dbReference type="EMBL" id="KAK3256119.1"/>
    </source>
</evidence>
<dbReference type="Proteomes" id="UP001190700">
    <property type="component" value="Unassembled WGS sequence"/>
</dbReference>
<keyword evidence="2" id="KW-1185">Reference proteome</keyword>
<accession>A0AAE0FAK4</accession>
<dbReference type="AlphaFoldDB" id="A0AAE0FAK4"/>
<proteinExistence type="predicted"/>
<protein>
    <submittedName>
        <fullName evidence="1">Uncharacterized protein</fullName>
    </submittedName>
</protein>
<comment type="caution">
    <text evidence="1">The sequence shown here is derived from an EMBL/GenBank/DDBJ whole genome shotgun (WGS) entry which is preliminary data.</text>
</comment>
<reference evidence="1 2" key="1">
    <citation type="journal article" date="2015" name="Genome Biol. Evol.">
        <title>Comparative Genomics of a Bacterivorous Green Alga Reveals Evolutionary Causalities and Consequences of Phago-Mixotrophic Mode of Nutrition.</title>
        <authorList>
            <person name="Burns J.A."/>
            <person name="Paasch A."/>
            <person name="Narechania A."/>
            <person name="Kim E."/>
        </authorList>
    </citation>
    <scope>NUCLEOTIDE SEQUENCE [LARGE SCALE GENOMIC DNA]</scope>
    <source>
        <strain evidence="1 2">PLY_AMNH</strain>
    </source>
</reference>
<dbReference type="EMBL" id="LGRX02021962">
    <property type="protein sequence ID" value="KAK3256119.1"/>
    <property type="molecule type" value="Genomic_DNA"/>
</dbReference>
<name>A0AAE0FAK4_9CHLO</name>
<evidence type="ECO:0000313" key="2">
    <source>
        <dbReference type="Proteomes" id="UP001190700"/>
    </source>
</evidence>
<organism evidence="1 2">
    <name type="scientific">Cymbomonas tetramitiformis</name>
    <dbReference type="NCBI Taxonomy" id="36881"/>
    <lineage>
        <taxon>Eukaryota</taxon>
        <taxon>Viridiplantae</taxon>
        <taxon>Chlorophyta</taxon>
        <taxon>Pyramimonadophyceae</taxon>
        <taxon>Pyramimonadales</taxon>
        <taxon>Pyramimonadaceae</taxon>
        <taxon>Cymbomonas</taxon>
    </lineage>
</organism>